<dbReference type="EMBL" id="CP039712">
    <property type="protein sequence ID" value="QCI85457.1"/>
    <property type="molecule type" value="Genomic_DNA"/>
</dbReference>
<evidence type="ECO:0000256" key="4">
    <source>
        <dbReference type="ARBA" id="ARBA00022723"/>
    </source>
</evidence>
<name>A0A4D7CS60_9ENTE</name>
<dbReference type="KEGG" id="vao:FA707_00075"/>
<dbReference type="InterPro" id="IPR000092">
    <property type="entry name" value="Polyprenyl_synt"/>
</dbReference>
<dbReference type="SUPFAM" id="SSF48576">
    <property type="entry name" value="Terpenoid synthases"/>
    <property type="match status" value="1"/>
</dbReference>
<dbReference type="CDD" id="cd00685">
    <property type="entry name" value="Trans_IPPS_HT"/>
    <property type="match status" value="1"/>
</dbReference>
<dbReference type="OrthoDB" id="9805316at2"/>
<keyword evidence="5" id="KW-0460">Magnesium</keyword>
<evidence type="ECO:0000313" key="8">
    <source>
        <dbReference type="Proteomes" id="UP000298615"/>
    </source>
</evidence>
<keyword evidence="4" id="KW-0479">Metal-binding</keyword>
<dbReference type="RefSeq" id="WP_136952318.1">
    <property type="nucleotide sequence ID" value="NZ_CP039712.1"/>
</dbReference>
<dbReference type="GO" id="GO:0008299">
    <property type="term" value="P:isoprenoid biosynthetic process"/>
    <property type="evidence" value="ECO:0007669"/>
    <property type="project" value="InterPro"/>
</dbReference>
<keyword evidence="8" id="KW-1185">Reference proteome</keyword>
<protein>
    <submittedName>
        <fullName evidence="7">Polyprenyl synthetase family protein</fullName>
    </submittedName>
</protein>
<dbReference type="InterPro" id="IPR008949">
    <property type="entry name" value="Isoprenoid_synthase_dom_sf"/>
</dbReference>
<dbReference type="Gene3D" id="1.10.600.10">
    <property type="entry name" value="Farnesyl Diphosphate Synthase"/>
    <property type="match status" value="1"/>
</dbReference>
<sequence length="328" mass="36653">MNVHPLWNQYPSLKKELEQTLELMASSINLSNKEVEAAILDMINSGGKLLRPAYLLLFSQFGKKRELNKMMALAASMETLHTATLIHDDIIDEADTRRNSPTVQATFGKDVAVYAGDYLFVSCFKLVAKYASSLKSVQLNVDSMEKVLNGELGQMDQRYNYDVSVNQYLDNISGKTAELFSLSCFLGAFEAGASTLVAKSAKEIGHDIGMAFQILDDILDYSQSETTIGKPVLEDMKQGVYSLPLLCALETHREQLVPLLDNRHAMTSIDTQMVYDIIQQANAVEQARQLAHDYTEKALKAINKLPKNNEQTKEILSQLTHSLLKRSH</sequence>
<proteinExistence type="inferred from homology"/>
<dbReference type="SFLD" id="SFLDS00005">
    <property type="entry name" value="Isoprenoid_Synthase_Type_I"/>
    <property type="match status" value="1"/>
</dbReference>
<dbReference type="Proteomes" id="UP000298615">
    <property type="component" value="Chromosome"/>
</dbReference>
<dbReference type="PANTHER" id="PTHR12001">
    <property type="entry name" value="GERANYLGERANYL PYROPHOSPHATE SYNTHASE"/>
    <property type="match status" value="1"/>
</dbReference>
<organism evidence="7 8">
    <name type="scientific">Vagococcus zengguangii</name>
    <dbReference type="NCBI Taxonomy" id="2571750"/>
    <lineage>
        <taxon>Bacteria</taxon>
        <taxon>Bacillati</taxon>
        <taxon>Bacillota</taxon>
        <taxon>Bacilli</taxon>
        <taxon>Lactobacillales</taxon>
        <taxon>Enterococcaceae</taxon>
        <taxon>Vagococcus</taxon>
    </lineage>
</organism>
<dbReference type="InterPro" id="IPR033749">
    <property type="entry name" value="Polyprenyl_synt_CS"/>
</dbReference>
<dbReference type="GO" id="GO:0046872">
    <property type="term" value="F:metal ion binding"/>
    <property type="evidence" value="ECO:0007669"/>
    <property type="project" value="UniProtKB-KW"/>
</dbReference>
<dbReference type="PROSITE" id="PS00444">
    <property type="entry name" value="POLYPRENYL_SYNTHASE_2"/>
    <property type="match status" value="1"/>
</dbReference>
<dbReference type="PANTHER" id="PTHR12001:SF69">
    <property type="entry name" value="ALL TRANS-POLYPRENYL-DIPHOSPHATE SYNTHASE PDSS1"/>
    <property type="match status" value="1"/>
</dbReference>
<evidence type="ECO:0000256" key="3">
    <source>
        <dbReference type="ARBA" id="ARBA00022679"/>
    </source>
</evidence>
<evidence type="ECO:0000256" key="1">
    <source>
        <dbReference type="ARBA" id="ARBA00001946"/>
    </source>
</evidence>
<evidence type="ECO:0000256" key="6">
    <source>
        <dbReference type="RuleBase" id="RU004466"/>
    </source>
</evidence>
<keyword evidence="3 6" id="KW-0808">Transferase</keyword>
<accession>A0A4D7CS60</accession>
<dbReference type="AlphaFoldDB" id="A0A4D7CS60"/>
<reference evidence="7 8" key="1">
    <citation type="submission" date="2019-04" db="EMBL/GenBank/DDBJ databases">
        <title>Vagococcus sp. nov., isolated from faeces of yaks (Bos grunniens).</title>
        <authorList>
            <person name="Ge Y."/>
        </authorList>
    </citation>
    <scope>NUCLEOTIDE SEQUENCE [LARGE SCALE GENOMIC DNA]</scope>
    <source>
        <strain evidence="7 8">MN-17</strain>
    </source>
</reference>
<evidence type="ECO:0000313" key="7">
    <source>
        <dbReference type="EMBL" id="QCI85457.1"/>
    </source>
</evidence>
<evidence type="ECO:0000256" key="2">
    <source>
        <dbReference type="ARBA" id="ARBA00006706"/>
    </source>
</evidence>
<gene>
    <name evidence="7" type="ORF">FA707_00075</name>
</gene>
<comment type="similarity">
    <text evidence="2 6">Belongs to the FPP/GGPP synthase family.</text>
</comment>
<dbReference type="GO" id="GO:0004659">
    <property type="term" value="F:prenyltransferase activity"/>
    <property type="evidence" value="ECO:0007669"/>
    <property type="project" value="InterPro"/>
</dbReference>
<comment type="cofactor">
    <cofactor evidence="1">
        <name>Mg(2+)</name>
        <dbReference type="ChEBI" id="CHEBI:18420"/>
    </cofactor>
</comment>
<evidence type="ECO:0000256" key="5">
    <source>
        <dbReference type="ARBA" id="ARBA00022842"/>
    </source>
</evidence>
<dbReference type="Pfam" id="PF00348">
    <property type="entry name" value="polyprenyl_synt"/>
    <property type="match status" value="1"/>
</dbReference>